<dbReference type="InterPro" id="IPR051546">
    <property type="entry name" value="Aspartate_Ammonia-Lyase"/>
</dbReference>
<dbReference type="GO" id="GO:0008797">
    <property type="term" value="F:aspartate ammonia-lyase activity"/>
    <property type="evidence" value="ECO:0007669"/>
    <property type="project" value="TreeGrafter"/>
</dbReference>
<dbReference type="Gene3D" id="1.10.40.30">
    <property type="entry name" value="Fumarase/aspartase (C-terminal domain)"/>
    <property type="match status" value="1"/>
</dbReference>
<dbReference type="InterPro" id="IPR008948">
    <property type="entry name" value="L-Aspartase-like"/>
</dbReference>
<dbReference type="AlphaFoldDB" id="A0A233RDK2"/>
<dbReference type="GO" id="GO:0006531">
    <property type="term" value="P:aspartate metabolic process"/>
    <property type="evidence" value="ECO:0007669"/>
    <property type="project" value="TreeGrafter"/>
</dbReference>
<accession>A0A233RDK2</accession>
<keyword evidence="2" id="KW-1185">Reference proteome</keyword>
<name>A0A233RDK2_9GAMM</name>
<dbReference type="PANTHER" id="PTHR42696">
    <property type="entry name" value="ASPARTATE AMMONIA-LYASE"/>
    <property type="match status" value="1"/>
</dbReference>
<evidence type="ECO:0000313" key="2">
    <source>
        <dbReference type="Proteomes" id="UP000242757"/>
    </source>
</evidence>
<evidence type="ECO:0008006" key="3">
    <source>
        <dbReference type="Google" id="ProtNLM"/>
    </source>
</evidence>
<organism evidence="1 2">
    <name type="scientific">Oceanimonas doudoroffii</name>
    <dbReference type="NCBI Taxonomy" id="84158"/>
    <lineage>
        <taxon>Bacteria</taxon>
        <taxon>Pseudomonadati</taxon>
        <taxon>Pseudomonadota</taxon>
        <taxon>Gammaproteobacteria</taxon>
        <taxon>Aeromonadales</taxon>
        <taxon>Aeromonadaceae</taxon>
        <taxon>Oceanimonas</taxon>
    </lineage>
</organism>
<dbReference type="SUPFAM" id="SSF48557">
    <property type="entry name" value="L-aspartase-like"/>
    <property type="match status" value="1"/>
</dbReference>
<protein>
    <recommendedName>
        <fullName evidence="3">Fumarase C C-terminal domain-containing protein</fullName>
    </recommendedName>
</protein>
<sequence length="79" mass="8698">MEPLIIHNLLNNCRMLSTSIRMLDRLCIRGIAANREQCARHMEQSIGIVTALVPHIGYDNASRIAGKGLPGIFVSVKQA</sequence>
<reference evidence="1 2" key="1">
    <citation type="submission" date="2017-08" db="EMBL/GenBank/DDBJ databases">
        <title>A Genome Sequence of Oceanimonas doudoroffii ATCC 27123T.</title>
        <authorList>
            <person name="Brennan M.A."/>
            <person name="Maclea K.S."/>
            <person name="Mcclelland W.D."/>
            <person name="Trachtenberg A.M."/>
        </authorList>
    </citation>
    <scope>NUCLEOTIDE SEQUENCE [LARGE SCALE GENOMIC DNA]</scope>
    <source>
        <strain evidence="1 2">ATCC 27123</strain>
    </source>
</reference>
<dbReference type="EMBL" id="NBIM01000004">
    <property type="protein sequence ID" value="OXY81461.1"/>
    <property type="molecule type" value="Genomic_DNA"/>
</dbReference>
<dbReference type="Gene3D" id="1.20.200.10">
    <property type="entry name" value="Fumarase/aspartase (Central domain)"/>
    <property type="match status" value="1"/>
</dbReference>
<evidence type="ECO:0000313" key="1">
    <source>
        <dbReference type="EMBL" id="OXY81461.1"/>
    </source>
</evidence>
<comment type="caution">
    <text evidence="1">The sequence shown here is derived from an EMBL/GenBank/DDBJ whole genome shotgun (WGS) entry which is preliminary data.</text>
</comment>
<dbReference type="GO" id="GO:0005829">
    <property type="term" value="C:cytosol"/>
    <property type="evidence" value="ECO:0007669"/>
    <property type="project" value="TreeGrafter"/>
</dbReference>
<proteinExistence type="predicted"/>
<dbReference type="OrthoDB" id="9802809at2"/>
<gene>
    <name evidence="1" type="ORF">B6S08_12460</name>
</gene>
<dbReference type="PANTHER" id="PTHR42696:SF2">
    <property type="entry name" value="ASPARTATE AMMONIA-LYASE"/>
    <property type="match status" value="1"/>
</dbReference>
<dbReference type="Proteomes" id="UP000242757">
    <property type="component" value="Unassembled WGS sequence"/>
</dbReference>